<gene>
    <name evidence="4" type="ORF">FH715_26010</name>
</gene>
<protein>
    <submittedName>
        <fullName evidence="4">Acyl carrier protein</fullName>
    </submittedName>
</protein>
<dbReference type="GO" id="GO:0031177">
    <property type="term" value="F:phosphopantetheine binding"/>
    <property type="evidence" value="ECO:0007669"/>
    <property type="project" value="InterPro"/>
</dbReference>
<evidence type="ECO:0000256" key="2">
    <source>
        <dbReference type="ARBA" id="ARBA00022553"/>
    </source>
</evidence>
<organism evidence="4 5">
    <name type="scientific">Streptomyces sedi</name>
    <dbReference type="NCBI Taxonomy" id="555059"/>
    <lineage>
        <taxon>Bacteria</taxon>
        <taxon>Bacillati</taxon>
        <taxon>Actinomycetota</taxon>
        <taxon>Actinomycetes</taxon>
        <taxon>Kitasatosporales</taxon>
        <taxon>Streptomycetaceae</taxon>
        <taxon>Streptomyces</taxon>
    </lineage>
</organism>
<dbReference type="InterPro" id="IPR036736">
    <property type="entry name" value="ACP-like_sf"/>
</dbReference>
<evidence type="ECO:0000259" key="3">
    <source>
        <dbReference type="PROSITE" id="PS50075"/>
    </source>
</evidence>
<dbReference type="PROSITE" id="PS50075">
    <property type="entry name" value="CARRIER"/>
    <property type="match status" value="1"/>
</dbReference>
<dbReference type="Pfam" id="PF00550">
    <property type="entry name" value="PP-binding"/>
    <property type="match status" value="1"/>
</dbReference>
<dbReference type="SMART" id="SM01294">
    <property type="entry name" value="PKS_PP_betabranch"/>
    <property type="match status" value="1"/>
</dbReference>
<sequence>MTETTAEATDDRSAAGVGDWLTRQIADFAEVPADSVAADRPLTEYGIDSVSGLAICARIEDHYDLDIDPTLLWDAPTVEALTDLLRDELAARG</sequence>
<accession>A0A5C4UQ13</accession>
<dbReference type="RefSeq" id="WP_139649588.1">
    <property type="nucleotide sequence ID" value="NZ_BAAAZS010000067.1"/>
</dbReference>
<dbReference type="SMART" id="SM00823">
    <property type="entry name" value="PKS_PP"/>
    <property type="match status" value="1"/>
</dbReference>
<evidence type="ECO:0000313" key="4">
    <source>
        <dbReference type="EMBL" id="TNM25751.1"/>
    </source>
</evidence>
<reference evidence="4 5" key="1">
    <citation type="submission" date="2019-06" db="EMBL/GenBank/DDBJ databases">
        <title>Draft genome of Streptomyces sedi sp. JCM16909.</title>
        <authorList>
            <person name="Klykleung N."/>
            <person name="Tanasupawat S."/>
            <person name="Kudo T."/>
            <person name="Yuki M."/>
            <person name="Ohkuma M."/>
        </authorList>
    </citation>
    <scope>NUCLEOTIDE SEQUENCE [LARGE SCALE GENOMIC DNA]</scope>
    <source>
        <strain evidence="4 5">JCM 16909</strain>
    </source>
</reference>
<name>A0A5C4UQ13_9ACTN</name>
<dbReference type="SUPFAM" id="SSF47336">
    <property type="entry name" value="ACP-like"/>
    <property type="match status" value="1"/>
</dbReference>
<evidence type="ECO:0000313" key="5">
    <source>
        <dbReference type="Proteomes" id="UP000311713"/>
    </source>
</evidence>
<dbReference type="Proteomes" id="UP000311713">
    <property type="component" value="Unassembled WGS sequence"/>
</dbReference>
<feature type="domain" description="Carrier" evidence="3">
    <location>
        <begin position="15"/>
        <end position="89"/>
    </location>
</feature>
<dbReference type="InterPro" id="IPR020806">
    <property type="entry name" value="PKS_PP-bd"/>
</dbReference>
<keyword evidence="1" id="KW-0596">Phosphopantetheine</keyword>
<dbReference type="PROSITE" id="PS00012">
    <property type="entry name" value="PHOSPHOPANTETHEINE"/>
    <property type="match status" value="1"/>
</dbReference>
<dbReference type="EMBL" id="VDGT01000028">
    <property type="protein sequence ID" value="TNM25751.1"/>
    <property type="molecule type" value="Genomic_DNA"/>
</dbReference>
<evidence type="ECO:0000256" key="1">
    <source>
        <dbReference type="ARBA" id="ARBA00022450"/>
    </source>
</evidence>
<keyword evidence="2" id="KW-0597">Phosphoprotein</keyword>
<dbReference type="GO" id="GO:0017000">
    <property type="term" value="P:antibiotic biosynthetic process"/>
    <property type="evidence" value="ECO:0007669"/>
    <property type="project" value="UniProtKB-ARBA"/>
</dbReference>
<dbReference type="AlphaFoldDB" id="A0A5C4UQ13"/>
<dbReference type="OrthoDB" id="9023404at2"/>
<comment type="caution">
    <text evidence="4">The sequence shown here is derived from an EMBL/GenBank/DDBJ whole genome shotgun (WGS) entry which is preliminary data.</text>
</comment>
<keyword evidence="5" id="KW-1185">Reference proteome</keyword>
<dbReference type="InterPro" id="IPR006162">
    <property type="entry name" value="Ppantetheine_attach_site"/>
</dbReference>
<proteinExistence type="predicted"/>
<dbReference type="InterPro" id="IPR009081">
    <property type="entry name" value="PP-bd_ACP"/>
</dbReference>
<dbReference type="Gene3D" id="1.10.1200.10">
    <property type="entry name" value="ACP-like"/>
    <property type="match status" value="1"/>
</dbReference>